<evidence type="ECO:0000313" key="4">
    <source>
        <dbReference type="Proteomes" id="UP000001555"/>
    </source>
</evidence>
<keyword evidence="4" id="KW-1185">Reference proteome</keyword>
<dbReference type="VEuPathDB" id="VectorBase:ISCI011811"/>
<name>B7Q8D0_IXOSC</name>
<dbReference type="AlphaFoldDB" id="B7Q8D0"/>
<protein>
    <submittedName>
        <fullName evidence="2 3">Uncharacterized protein</fullName>
    </submittedName>
</protein>
<reference evidence="3" key="2">
    <citation type="submission" date="2020-05" db="UniProtKB">
        <authorList>
            <consortium name="EnsemblMetazoa"/>
        </authorList>
    </citation>
    <scope>IDENTIFICATION</scope>
    <source>
        <strain evidence="3">wikel</strain>
    </source>
</reference>
<feature type="region of interest" description="Disordered" evidence="1">
    <location>
        <begin position="152"/>
        <end position="173"/>
    </location>
</feature>
<dbReference type="EMBL" id="DS882842">
    <property type="protein sequence ID" value="EEC15102.1"/>
    <property type="molecule type" value="Genomic_DNA"/>
</dbReference>
<reference evidence="2 4" key="1">
    <citation type="submission" date="2008-03" db="EMBL/GenBank/DDBJ databases">
        <title>Annotation of Ixodes scapularis.</title>
        <authorList>
            <consortium name="Ixodes scapularis Genome Project Consortium"/>
            <person name="Caler E."/>
            <person name="Hannick L.I."/>
            <person name="Bidwell S."/>
            <person name="Joardar V."/>
            <person name="Thiagarajan M."/>
            <person name="Amedeo P."/>
            <person name="Galinsky K.J."/>
            <person name="Schobel S."/>
            <person name="Inman J."/>
            <person name="Hostetler J."/>
            <person name="Miller J."/>
            <person name="Hammond M."/>
            <person name="Megy K."/>
            <person name="Lawson D."/>
            <person name="Kodira C."/>
            <person name="Sutton G."/>
            <person name="Meyer J."/>
            <person name="Hill C.A."/>
            <person name="Birren B."/>
            <person name="Nene V."/>
            <person name="Collins F."/>
            <person name="Alarcon-Chaidez F."/>
            <person name="Wikel S."/>
            <person name="Strausberg R."/>
        </authorList>
    </citation>
    <scope>NUCLEOTIDE SEQUENCE [LARGE SCALE GENOMIC DNA]</scope>
    <source>
        <strain evidence="4">Wikel</strain>
        <strain evidence="2">Wikel colony</strain>
    </source>
</reference>
<evidence type="ECO:0000313" key="2">
    <source>
        <dbReference type="EMBL" id="EEC15102.1"/>
    </source>
</evidence>
<proteinExistence type="predicted"/>
<dbReference type="EMBL" id="ABJB010154470">
    <property type="status" value="NOT_ANNOTATED_CDS"/>
    <property type="molecule type" value="Genomic_DNA"/>
</dbReference>
<organism>
    <name type="scientific">Ixodes scapularis</name>
    <name type="common">Black-legged tick</name>
    <name type="synonym">Deer tick</name>
    <dbReference type="NCBI Taxonomy" id="6945"/>
    <lineage>
        <taxon>Eukaryota</taxon>
        <taxon>Metazoa</taxon>
        <taxon>Ecdysozoa</taxon>
        <taxon>Arthropoda</taxon>
        <taxon>Chelicerata</taxon>
        <taxon>Arachnida</taxon>
        <taxon>Acari</taxon>
        <taxon>Parasitiformes</taxon>
        <taxon>Ixodida</taxon>
        <taxon>Ixodoidea</taxon>
        <taxon>Ixodidae</taxon>
        <taxon>Ixodinae</taxon>
        <taxon>Ixodes</taxon>
    </lineage>
</organism>
<dbReference type="VEuPathDB" id="VectorBase:ISCW011811"/>
<dbReference type="HOGENOM" id="CLU_1311359_0_0_1"/>
<accession>B7Q8D0</accession>
<dbReference type="EMBL" id="ABJB010375807">
    <property type="status" value="NOT_ANNOTATED_CDS"/>
    <property type="molecule type" value="Genomic_DNA"/>
</dbReference>
<gene>
    <name evidence="2" type="ORF">IscW_ISCW011811</name>
</gene>
<sequence>MPDMYKRSSLAFRDPRAEAIFSAVIRSWYLSRTSSKSGYAKVDVVMTRGVGAPAATAVLILAVMSASEGQLGFSYQGYPGFPGYSGIRGYPGYHGVYPGRHHYHHLQPIPGYYPYQGIIVVGPPGEVLVPTTTVTTQPVLVPLVPVTETVQRVPPPRQVPPRDQNPEGGVRRVVYPNQVVRPRVVPVHQVVRPQEKASAEGDGPSTEERP</sequence>
<evidence type="ECO:0000313" key="3">
    <source>
        <dbReference type="EnsemblMetazoa" id="ISCW011811-PA"/>
    </source>
</evidence>
<evidence type="ECO:0000256" key="1">
    <source>
        <dbReference type="SAM" id="MobiDB-lite"/>
    </source>
</evidence>
<dbReference type="Proteomes" id="UP000001555">
    <property type="component" value="Unassembled WGS sequence"/>
</dbReference>
<dbReference type="EnsemblMetazoa" id="ISCW011811-RA">
    <property type="protein sequence ID" value="ISCW011811-PA"/>
    <property type="gene ID" value="ISCW011811"/>
</dbReference>
<dbReference type="InParanoid" id="B7Q8D0"/>
<feature type="region of interest" description="Disordered" evidence="1">
    <location>
        <begin position="188"/>
        <end position="210"/>
    </location>
</feature>
<dbReference type="PaxDb" id="6945-B7Q8D0"/>